<keyword evidence="5 10" id="KW-0418">Kinase</keyword>
<evidence type="ECO:0000259" key="9">
    <source>
        <dbReference type="PROSITE" id="PS50011"/>
    </source>
</evidence>
<keyword evidence="3 10" id="KW-0808">Transferase</keyword>
<protein>
    <recommendedName>
        <fullName evidence="1">non-specific serine/threonine protein kinase</fullName>
        <ecNumber evidence="1">2.7.11.1</ecNumber>
    </recommendedName>
</protein>
<keyword evidence="6 7" id="KW-0067">ATP-binding</keyword>
<dbReference type="SUPFAM" id="SSF56112">
    <property type="entry name" value="Protein kinase-like (PK-like)"/>
    <property type="match status" value="1"/>
</dbReference>
<evidence type="ECO:0000313" key="10">
    <source>
        <dbReference type="EMBL" id="MFC4337131.1"/>
    </source>
</evidence>
<dbReference type="SMART" id="SM00220">
    <property type="entry name" value="S_TKc"/>
    <property type="match status" value="1"/>
</dbReference>
<dbReference type="PROSITE" id="PS00107">
    <property type="entry name" value="PROTEIN_KINASE_ATP"/>
    <property type="match status" value="1"/>
</dbReference>
<keyword evidence="2" id="KW-0723">Serine/threonine-protein kinase</keyword>
<evidence type="ECO:0000256" key="2">
    <source>
        <dbReference type="ARBA" id="ARBA00022527"/>
    </source>
</evidence>
<dbReference type="Gene3D" id="1.10.510.10">
    <property type="entry name" value="Transferase(Phosphotransferase) domain 1"/>
    <property type="match status" value="1"/>
</dbReference>
<evidence type="ECO:0000256" key="1">
    <source>
        <dbReference type="ARBA" id="ARBA00012513"/>
    </source>
</evidence>
<keyword evidence="11" id="KW-1185">Reference proteome</keyword>
<dbReference type="Proteomes" id="UP001595823">
    <property type="component" value="Unassembled WGS sequence"/>
</dbReference>
<dbReference type="PANTHER" id="PTHR43289:SF6">
    <property type="entry name" value="SERINE_THREONINE-PROTEIN KINASE NEKL-3"/>
    <property type="match status" value="1"/>
</dbReference>
<dbReference type="InterPro" id="IPR008271">
    <property type="entry name" value="Ser/Thr_kinase_AS"/>
</dbReference>
<dbReference type="InterPro" id="IPR011009">
    <property type="entry name" value="Kinase-like_dom_sf"/>
</dbReference>
<dbReference type="Gene3D" id="3.30.200.20">
    <property type="entry name" value="Phosphorylase Kinase, domain 1"/>
    <property type="match status" value="1"/>
</dbReference>
<accession>A0ABV8U2S5</accession>
<gene>
    <name evidence="10" type="ORF">ACFPET_18160</name>
</gene>
<evidence type="ECO:0000256" key="6">
    <source>
        <dbReference type="ARBA" id="ARBA00022840"/>
    </source>
</evidence>
<proteinExistence type="predicted"/>
<comment type="caution">
    <text evidence="10">The sequence shown here is derived from an EMBL/GenBank/DDBJ whole genome shotgun (WGS) entry which is preliminary data.</text>
</comment>
<dbReference type="EMBL" id="JBHSDK010000028">
    <property type="protein sequence ID" value="MFC4337131.1"/>
    <property type="molecule type" value="Genomic_DNA"/>
</dbReference>
<evidence type="ECO:0000256" key="4">
    <source>
        <dbReference type="ARBA" id="ARBA00022741"/>
    </source>
</evidence>
<feature type="domain" description="Protein kinase" evidence="9">
    <location>
        <begin position="107"/>
        <end position="362"/>
    </location>
</feature>
<feature type="compositionally biased region" description="Polar residues" evidence="8">
    <location>
        <begin position="25"/>
        <end position="46"/>
    </location>
</feature>
<feature type="region of interest" description="Disordered" evidence="8">
    <location>
        <begin position="1"/>
        <end position="102"/>
    </location>
</feature>
<keyword evidence="4 7" id="KW-0547">Nucleotide-binding</keyword>
<evidence type="ECO:0000256" key="8">
    <source>
        <dbReference type="SAM" id="MobiDB-lite"/>
    </source>
</evidence>
<feature type="region of interest" description="Disordered" evidence="8">
    <location>
        <begin position="445"/>
        <end position="498"/>
    </location>
</feature>
<reference evidence="11" key="1">
    <citation type="journal article" date="2019" name="Int. J. Syst. Evol. Microbiol.">
        <title>The Global Catalogue of Microorganisms (GCM) 10K type strain sequencing project: providing services to taxonomists for standard genome sequencing and annotation.</title>
        <authorList>
            <consortium name="The Broad Institute Genomics Platform"/>
            <consortium name="The Broad Institute Genome Sequencing Center for Infectious Disease"/>
            <person name="Wu L."/>
            <person name="Ma J."/>
        </authorList>
    </citation>
    <scope>NUCLEOTIDE SEQUENCE [LARGE SCALE GENOMIC DNA]</scope>
    <source>
        <strain evidence="11">IBRC-M 10908</strain>
    </source>
</reference>
<evidence type="ECO:0000256" key="5">
    <source>
        <dbReference type="ARBA" id="ARBA00022777"/>
    </source>
</evidence>
<dbReference type="Pfam" id="PF00069">
    <property type="entry name" value="Pkinase"/>
    <property type="match status" value="1"/>
</dbReference>
<feature type="region of interest" description="Disordered" evidence="8">
    <location>
        <begin position="383"/>
        <end position="415"/>
    </location>
</feature>
<dbReference type="RefSeq" id="WP_380623769.1">
    <property type="nucleotide sequence ID" value="NZ_JBHSDK010000028.1"/>
</dbReference>
<dbReference type="InterPro" id="IPR000719">
    <property type="entry name" value="Prot_kinase_dom"/>
</dbReference>
<name>A0ABV8U2S5_9ACTN</name>
<dbReference type="GO" id="GO:0004674">
    <property type="term" value="F:protein serine/threonine kinase activity"/>
    <property type="evidence" value="ECO:0007669"/>
    <property type="project" value="UniProtKB-EC"/>
</dbReference>
<feature type="compositionally biased region" description="Acidic residues" evidence="8">
    <location>
        <begin position="455"/>
        <end position="479"/>
    </location>
</feature>
<dbReference type="PROSITE" id="PS50011">
    <property type="entry name" value="PROTEIN_KINASE_DOM"/>
    <property type="match status" value="1"/>
</dbReference>
<dbReference type="PROSITE" id="PS00108">
    <property type="entry name" value="PROTEIN_KINASE_ST"/>
    <property type="match status" value="1"/>
</dbReference>
<evidence type="ECO:0000256" key="7">
    <source>
        <dbReference type="PROSITE-ProRule" id="PRU10141"/>
    </source>
</evidence>
<sequence length="622" mass="66050">MSYFDDPNEPGPRDRQHGSGAFGSRFQTASWNQTSRSVTPDSSNAYPRQDGPAGLGAPSAGPPDARPYDPRFTDSAPDQGFGGFEAARPGGFGPAQSQPGDMIGGRYRLDQMIGRGGNGSVWRGLDTTLQRDVAIKAVTLPAEIPAEERQQLIERSMREAQITAGISHPSVIRVFDVVQHEDVPWIVMELLQARSLAEILESDGPLPLRVSSKIGLALTGALQAAHEAGIIHRDIKPGNVLITADGRCILTDFGAAQQHSVSGGTAPGKVLGSAHYIAPERAVGGRAEPASDVFSLGVTLYAACEGRPPFHRGDVISTMRAVVNDPPESPLNAGELTPLLGSMLKKDPQARCTLNEARHELSSLLSGPLANGATGLIKTGAHTAAHGVEEPPPPPPAGDAGSHRTRDDDFDDEPRKSRKGLVFALVLILVLAGGGYFGYKLLTGGEGGGEPTDPPSDEQAESDEPTDDEGGEDSEDESEPLATETFSGEGYSADYPNIWQQGQDGTYYNSFVNPANADHWIRFYNNSLGHEGQTAQDYLVGVMQAQGGEEVRSEAAQVAGMDGYLVEFTNTGEDGVEYRNLFALAVDADGLSWGVYVSGSTEYDDVSAQAFEQGLESYERTG</sequence>
<feature type="binding site" evidence="7">
    <location>
        <position position="136"/>
    </location>
    <ligand>
        <name>ATP</name>
        <dbReference type="ChEBI" id="CHEBI:30616"/>
    </ligand>
</feature>
<dbReference type="InterPro" id="IPR017441">
    <property type="entry name" value="Protein_kinase_ATP_BS"/>
</dbReference>
<dbReference type="CDD" id="cd14014">
    <property type="entry name" value="STKc_PknB_like"/>
    <property type="match status" value="1"/>
</dbReference>
<evidence type="ECO:0000256" key="3">
    <source>
        <dbReference type="ARBA" id="ARBA00022679"/>
    </source>
</evidence>
<dbReference type="PANTHER" id="PTHR43289">
    <property type="entry name" value="MITOGEN-ACTIVATED PROTEIN KINASE KINASE KINASE 20-RELATED"/>
    <property type="match status" value="1"/>
</dbReference>
<evidence type="ECO:0000313" key="11">
    <source>
        <dbReference type="Proteomes" id="UP001595823"/>
    </source>
</evidence>
<dbReference type="EC" id="2.7.11.1" evidence="1"/>
<organism evidence="10 11">
    <name type="scientific">Salininema proteolyticum</name>
    <dbReference type="NCBI Taxonomy" id="1607685"/>
    <lineage>
        <taxon>Bacteria</taxon>
        <taxon>Bacillati</taxon>
        <taxon>Actinomycetota</taxon>
        <taxon>Actinomycetes</taxon>
        <taxon>Glycomycetales</taxon>
        <taxon>Glycomycetaceae</taxon>
        <taxon>Salininema</taxon>
    </lineage>
</organism>